<evidence type="ECO:0000256" key="3">
    <source>
        <dbReference type="ARBA" id="ARBA00012398"/>
    </source>
</evidence>
<keyword evidence="5" id="KW-0413">Isomerase</keyword>
<dbReference type="Pfam" id="PF01642">
    <property type="entry name" value="MM_CoA_mutase"/>
    <property type="match status" value="1"/>
</dbReference>
<dbReference type="SUPFAM" id="SSF51703">
    <property type="entry name" value="Cobalamin (vitamin B12)-dependent enzymes"/>
    <property type="match status" value="1"/>
</dbReference>
<dbReference type="SUPFAM" id="SSF52242">
    <property type="entry name" value="Cobalamin (vitamin B12)-binding domain"/>
    <property type="match status" value="1"/>
</dbReference>
<gene>
    <name evidence="8" type="ORF">SAMN05421779_101572</name>
</gene>
<evidence type="ECO:0000256" key="4">
    <source>
        <dbReference type="ARBA" id="ARBA00022628"/>
    </source>
</evidence>
<reference evidence="8 9" key="1">
    <citation type="submission" date="2017-01" db="EMBL/GenBank/DDBJ databases">
        <authorList>
            <person name="Mah S.A."/>
            <person name="Swanson W.J."/>
            <person name="Moy G.W."/>
            <person name="Vacquier V.D."/>
        </authorList>
    </citation>
    <scope>NUCLEOTIDE SEQUENCE [LARGE SCALE GENOMIC DNA]</scope>
    <source>
        <strain evidence="8 9">DSM 11589</strain>
    </source>
</reference>
<proteinExistence type="inferred from homology"/>
<dbReference type="InterPro" id="IPR016176">
    <property type="entry name" value="Cbl-dep_enz_cat"/>
</dbReference>
<feature type="domain" description="Methylmalonyl-CoA mutase alpha/beta chain catalytic" evidence="7">
    <location>
        <begin position="42"/>
        <end position="506"/>
    </location>
</feature>
<evidence type="ECO:0000256" key="1">
    <source>
        <dbReference type="ARBA" id="ARBA00001922"/>
    </source>
</evidence>
<dbReference type="STRING" id="80876.SAMN05421779_101572"/>
<dbReference type="GO" id="GO:0004494">
    <property type="term" value="F:methylmalonyl-CoA mutase activity"/>
    <property type="evidence" value="ECO:0007669"/>
    <property type="project" value="UniProtKB-EC"/>
</dbReference>
<dbReference type="PANTHER" id="PTHR48101">
    <property type="entry name" value="METHYLMALONYL-COA MUTASE, MITOCHONDRIAL-RELATED"/>
    <property type="match status" value="1"/>
</dbReference>
<evidence type="ECO:0000256" key="5">
    <source>
        <dbReference type="ARBA" id="ARBA00023235"/>
    </source>
</evidence>
<dbReference type="GO" id="GO:0019678">
    <property type="term" value="P:propionate metabolic process, methylmalonyl pathway"/>
    <property type="evidence" value="ECO:0007669"/>
    <property type="project" value="TreeGrafter"/>
</dbReference>
<evidence type="ECO:0000259" key="7">
    <source>
        <dbReference type="Pfam" id="PF01642"/>
    </source>
</evidence>
<evidence type="ECO:0000313" key="9">
    <source>
        <dbReference type="Proteomes" id="UP000185678"/>
    </source>
</evidence>
<dbReference type="GO" id="GO:0046872">
    <property type="term" value="F:metal ion binding"/>
    <property type="evidence" value="ECO:0007669"/>
    <property type="project" value="InterPro"/>
</dbReference>
<dbReference type="OrthoDB" id="9762378at2"/>
<evidence type="ECO:0000313" key="8">
    <source>
        <dbReference type="EMBL" id="SIS40130.1"/>
    </source>
</evidence>
<keyword evidence="9" id="KW-1185">Reference proteome</keyword>
<dbReference type="AlphaFoldDB" id="A0A1N7ISV9"/>
<name>A0A1N7ISV9_9PROT</name>
<dbReference type="PROSITE" id="PS00544">
    <property type="entry name" value="METMALONYL_COA_MUTASE"/>
    <property type="match status" value="1"/>
</dbReference>
<keyword evidence="6" id="KW-0170">Cobalt</keyword>
<comment type="cofactor">
    <cofactor evidence="1">
        <name>adenosylcob(III)alamin</name>
        <dbReference type="ChEBI" id="CHEBI:18408"/>
    </cofactor>
</comment>
<accession>A0A1N7ISV9</accession>
<dbReference type="EC" id="5.4.99.2" evidence="3"/>
<evidence type="ECO:0000256" key="2">
    <source>
        <dbReference type="ARBA" id="ARBA00008465"/>
    </source>
</evidence>
<dbReference type="Gene3D" id="3.40.50.280">
    <property type="entry name" value="Cobalamin-binding domain"/>
    <property type="match status" value="1"/>
</dbReference>
<evidence type="ECO:0000256" key="6">
    <source>
        <dbReference type="ARBA" id="ARBA00023285"/>
    </source>
</evidence>
<dbReference type="GO" id="GO:0031419">
    <property type="term" value="F:cobalamin binding"/>
    <property type="evidence" value="ECO:0007669"/>
    <property type="project" value="UniProtKB-KW"/>
</dbReference>
<dbReference type="Proteomes" id="UP000185678">
    <property type="component" value="Unassembled WGS sequence"/>
</dbReference>
<dbReference type="RefSeq" id="WP_076398650.1">
    <property type="nucleotide sequence ID" value="NZ_FTOA01000001.1"/>
</dbReference>
<dbReference type="InterPro" id="IPR006099">
    <property type="entry name" value="MeMalonylCoA_mutase_a/b_cat"/>
</dbReference>
<dbReference type="EMBL" id="FTOA01000001">
    <property type="protein sequence ID" value="SIS40130.1"/>
    <property type="molecule type" value="Genomic_DNA"/>
</dbReference>
<dbReference type="InterPro" id="IPR058549">
    <property type="entry name" value="MeMalonylCoA_mutase_a/b_site"/>
</dbReference>
<comment type="similarity">
    <text evidence="2">Belongs to the methylmalonyl-CoA mutase family.</text>
</comment>
<dbReference type="GO" id="GO:0005737">
    <property type="term" value="C:cytoplasm"/>
    <property type="evidence" value="ECO:0007669"/>
    <property type="project" value="TreeGrafter"/>
</dbReference>
<organism evidence="8 9">
    <name type="scientific">Insolitispirillum peregrinum</name>
    <dbReference type="NCBI Taxonomy" id="80876"/>
    <lineage>
        <taxon>Bacteria</taxon>
        <taxon>Pseudomonadati</taxon>
        <taxon>Pseudomonadota</taxon>
        <taxon>Alphaproteobacteria</taxon>
        <taxon>Rhodospirillales</taxon>
        <taxon>Novispirillaceae</taxon>
        <taxon>Insolitispirillum</taxon>
    </lineage>
</organism>
<sequence length="680" mass="71929">MSTADLNLTEDFAPATQEAWRALVDKALKGASFEKKLMTRLYDGITLKPIYTREDWDAEGDQSGFPGSMPLARAATVSGSAANPIGAAWDIRQVYSNPDLNDANKEILTDLERGVTSLLLRLDAAGQAGQDSDTAGEQAGIGGLMISSAADLDTVLAGVMLDLAPVALDAGAGAVAAASLLAEVWTSRGVKGEVAQGAYNIDPIGTLASAGTLPQSLEQALAEMAEMAKATAVDFPNVTAVGVSTAAYYNGGATDVTDLGCAMATGVAYLRALTAAGMGVDDACRQIAFSLPVGTDQFLSIAKLRAARMLWARVTEACGASEPARRMRLHVDVSDRVLTQRDPWVNMLRVTIGVFSAGIAQADSVSAPSFDSALGLPTDFGRRIARNTQIVLQEESSLGRVIDPAGGSWYVESLTRQVAERAWEEFQQIEKWGGIAEALDSGKLQAKIAGEWAERRKAIARRKDALTGINEFPNLAEAPVDIKLPDLEVLRKGAANRLKMARAAKAPTIGSRTRKGDAARIEPMDTHRLAEDWEELRDNSDVYMVLNNGVRPLVFLANIGRVAQHTARATFARNFFEAGGIAGISNDGFANTDALTAAFKDSGARIAVLCGSDEQYGELAASFASALKATGASRVYMAGKPADDEARAAFTAAGVDEYIFMGCDALELLRAAQTHLGVTE</sequence>
<dbReference type="InterPro" id="IPR036724">
    <property type="entry name" value="Cobalamin-bd_sf"/>
</dbReference>
<dbReference type="PANTHER" id="PTHR48101:SF4">
    <property type="entry name" value="METHYLMALONYL-COA MUTASE, MITOCHONDRIAL"/>
    <property type="match status" value="1"/>
</dbReference>
<protein>
    <recommendedName>
        <fullName evidence="3">methylmalonyl-CoA mutase</fullName>
        <ecNumber evidence="3">5.4.99.2</ecNumber>
    </recommendedName>
</protein>
<dbReference type="Gene3D" id="3.20.20.240">
    <property type="entry name" value="Methylmalonyl-CoA mutase"/>
    <property type="match status" value="1"/>
</dbReference>
<keyword evidence="4" id="KW-0846">Cobalamin</keyword>
<dbReference type="CDD" id="cd03677">
    <property type="entry name" value="MM_CoA_mutase_beta"/>
    <property type="match status" value="1"/>
</dbReference>